<dbReference type="EMBL" id="FNSV01000004">
    <property type="protein sequence ID" value="SEB33804.1"/>
    <property type="molecule type" value="Genomic_DNA"/>
</dbReference>
<keyword evidence="2" id="KW-1133">Transmembrane helix</keyword>
<feature type="region of interest" description="Disordered" evidence="1">
    <location>
        <begin position="391"/>
        <end position="473"/>
    </location>
</feature>
<evidence type="ECO:0000259" key="3">
    <source>
        <dbReference type="Pfam" id="PF02470"/>
    </source>
</evidence>
<evidence type="ECO:0000313" key="4">
    <source>
        <dbReference type="EMBL" id="SEB33804.1"/>
    </source>
</evidence>
<evidence type="ECO:0000256" key="1">
    <source>
        <dbReference type="SAM" id="MobiDB-lite"/>
    </source>
</evidence>
<dbReference type="GO" id="GO:0005576">
    <property type="term" value="C:extracellular region"/>
    <property type="evidence" value="ECO:0007669"/>
    <property type="project" value="TreeGrafter"/>
</dbReference>
<dbReference type="Proteomes" id="UP000183561">
    <property type="component" value="Unassembled WGS sequence"/>
</dbReference>
<feature type="transmembrane region" description="Helical" evidence="2">
    <location>
        <begin position="12"/>
        <end position="32"/>
    </location>
</feature>
<reference evidence="5" key="1">
    <citation type="submission" date="2016-10" db="EMBL/GenBank/DDBJ databases">
        <authorList>
            <person name="Varghese N."/>
            <person name="Submissions S."/>
        </authorList>
    </citation>
    <scope>NUCLEOTIDE SEQUENCE [LARGE SCALE GENOMIC DNA]</scope>
    <source>
        <strain evidence="5">DSM 44498</strain>
    </source>
</reference>
<feature type="compositionally biased region" description="Polar residues" evidence="1">
    <location>
        <begin position="428"/>
        <end position="456"/>
    </location>
</feature>
<dbReference type="OrthoDB" id="4741753at2"/>
<sequence length="473" mass="49259">MILSKFVKIQLIIFAVLTVIALITMGVVYMRLPALVGIGRYSVAVELPTSGGLYSSANVTYRGSTIGTVTDVTPTAGGARATLNLDSSVSIPVSAEAQVHSRSAIGEQYLDFVPSSLEGPFLEDGAVVPASQASVPQDIGPMIDTLNASLTSIPQQQLSALIDETHTAFEGSGPALQRILNGSDRVLDQAYTDADATTTLINDAAPFLDSQKVSSPAIREWVANLAGTVQQAEANDQHVRHILETSPAAASEASALFQQLHPTAPLLAANLTSLGQVAVTYNQSLEQLLVLLPASVSALKTINVPDQGTSNGAFLDFNLNLNAPPPCTTGFLPASERRDGSAVDAPTRTSDPIFCAVPQDSSVAVRGARNLPCMDTPGKRAPTVEICKSDEPFIPSGTNPWVGDPTPTTGNSAAPASHTPETPAPQIGTASYNPRSGQYQGSDGRTYTQTDLSHTGSAHGETSPVQAILTGGH</sequence>
<proteinExistence type="predicted"/>
<keyword evidence="2" id="KW-0812">Transmembrane</keyword>
<organism evidence="4 5">
    <name type="scientific">Rhodococcus koreensis</name>
    <dbReference type="NCBI Taxonomy" id="99653"/>
    <lineage>
        <taxon>Bacteria</taxon>
        <taxon>Bacillati</taxon>
        <taxon>Actinomycetota</taxon>
        <taxon>Actinomycetes</taxon>
        <taxon>Mycobacteriales</taxon>
        <taxon>Nocardiaceae</taxon>
        <taxon>Rhodococcus</taxon>
    </lineage>
</organism>
<dbReference type="AlphaFoldDB" id="A0A1H4II47"/>
<feature type="domain" description="Mce/MlaD" evidence="3">
    <location>
        <begin position="41"/>
        <end position="114"/>
    </location>
</feature>
<gene>
    <name evidence="4" type="ORF">SAMN04490239_0817</name>
</gene>
<protein>
    <submittedName>
        <fullName evidence="4">Phospholipid/cholesterol/gamma-HCH transport system substrate-binding protein</fullName>
    </submittedName>
</protein>
<evidence type="ECO:0000256" key="2">
    <source>
        <dbReference type="SAM" id="Phobius"/>
    </source>
</evidence>
<keyword evidence="5" id="KW-1185">Reference proteome</keyword>
<dbReference type="InterPro" id="IPR003399">
    <property type="entry name" value="Mce/MlaD"/>
</dbReference>
<dbReference type="InterPro" id="IPR052336">
    <property type="entry name" value="MlaD_Phospholipid_Transporter"/>
</dbReference>
<dbReference type="NCBIfam" id="TIGR00996">
    <property type="entry name" value="Mtu_fam_mce"/>
    <property type="match status" value="1"/>
</dbReference>
<dbReference type="PANTHER" id="PTHR33371">
    <property type="entry name" value="INTERMEMBRANE PHOSPHOLIPID TRANSPORT SYSTEM BINDING PROTEIN MLAD-RELATED"/>
    <property type="match status" value="1"/>
</dbReference>
<accession>A0A1H4II47</accession>
<dbReference type="Pfam" id="PF02470">
    <property type="entry name" value="MlaD"/>
    <property type="match status" value="1"/>
</dbReference>
<dbReference type="InterPro" id="IPR005693">
    <property type="entry name" value="Mce"/>
</dbReference>
<keyword evidence="2" id="KW-0472">Membrane</keyword>
<dbReference type="RefSeq" id="WP_072949380.1">
    <property type="nucleotide sequence ID" value="NZ_FNSV01000004.1"/>
</dbReference>
<name>A0A1H4II47_9NOCA</name>
<evidence type="ECO:0000313" key="5">
    <source>
        <dbReference type="Proteomes" id="UP000183561"/>
    </source>
</evidence>
<dbReference type="PANTHER" id="PTHR33371:SF16">
    <property type="entry name" value="MCE-FAMILY PROTEIN MCE3F"/>
    <property type="match status" value="1"/>
</dbReference>